<feature type="compositionally biased region" description="Low complexity" evidence="2">
    <location>
        <begin position="57"/>
        <end position="68"/>
    </location>
</feature>
<feature type="transmembrane region" description="Helical" evidence="3">
    <location>
        <begin position="447"/>
        <end position="466"/>
    </location>
</feature>
<name>A0A084G744_PSEDA</name>
<dbReference type="PANTHER" id="PTHR42910">
    <property type="entry name" value="TRANSPORTER SCO4007-RELATED"/>
    <property type="match status" value="1"/>
</dbReference>
<accession>A0A084G744</accession>
<feature type="transmembrane region" description="Helical" evidence="3">
    <location>
        <begin position="269"/>
        <end position="288"/>
    </location>
</feature>
<reference evidence="5 6" key="1">
    <citation type="journal article" date="2014" name="Genome Announc.">
        <title>Draft genome sequence of the pathogenic fungus Scedosporium apiospermum.</title>
        <authorList>
            <person name="Vandeputte P."/>
            <person name="Ghamrawi S."/>
            <person name="Rechenmann M."/>
            <person name="Iltis A."/>
            <person name="Giraud S."/>
            <person name="Fleury M."/>
            <person name="Thornton C."/>
            <person name="Delhaes L."/>
            <person name="Meyer W."/>
            <person name="Papon N."/>
            <person name="Bouchara J.P."/>
        </authorList>
    </citation>
    <scope>NUCLEOTIDE SEQUENCE [LARGE SCALE GENOMIC DNA]</scope>
    <source>
        <strain evidence="5 6">IHEM 14462</strain>
    </source>
</reference>
<dbReference type="KEGG" id="sapo:SAPIO_CDS5052"/>
<dbReference type="CDD" id="cd17324">
    <property type="entry name" value="MFS_NepI_like"/>
    <property type="match status" value="1"/>
</dbReference>
<evidence type="ECO:0000259" key="4">
    <source>
        <dbReference type="PROSITE" id="PS50850"/>
    </source>
</evidence>
<feature type="transmembrane region" description="Helical" evidence="3">
    <location>
        <begin position="308"/>
        <end position="336"/>
    </location>
</feature>
<feature type="transmembrane region" description="Helical" evidence="3">
    <location>
        <begin position="185"/>
        <end position="216"/>
    </location>
</feature>
<evidence type="ECO:0000256" key="1">
    <source>
        <dbReference type="ARBA" id="ARBA00004141"/>
    </source>
</evidence>
<dbReference type="Gene3D" id="1.20.1250.20">
    <property type="entry name" value="MFS general substrate transporter like domains"/>
    <property type="match status" value="1"/>
</dbReference>
<feature type="transmembrane region" description="Helical" evidence="3">
    <location>
        <begin position="236"/>
        <end position="257"/>
    </location>
</feature>
<dbReference type="InterPro" id="IPR011701">
    <property type="entry name" value="MFS"/>
</dbReference>
<dbReference type="RefSeq" id="XP_016642955.1">
    <property type="nucleotide sequence ID" value="XM_016787453.1"/>
</dbReference>
<keyword evidence="6" id="KW-1185">Reference proteome</keyword>
<dbReference type="InterPro" id="IPR020846">
    <property type="entry name" value="MFS_dom"/>
</dbReference>
<feature type="region of interest" description="Disordered" evidence="2">
    <location>
        <begin position="1"/>
        <end position="70"/>
    </location>
</feature>
<keyword evidence="3" id="KW-0812">Transmembrane</keyword>
<feature type="region of interest" description="Disordered" evidence="2">
    <location>
        <begin position="510"/>
        <end position="562"/>
    </location>
</feature>
<dbReference type="VEuPathDB" id="FungiDB:SAPIO_CDS5052"/>
<comment type="caution">
    <text evidence="5">The sequence shown here is derived from an EMBL/GenBank/DDBJ whole genome shotgun (WGS) entry which is preliminary data.</text>
</comment>
<feature type="transmembrane region" description="Helical" evidence="3">
    <location>
        <begin position="472"/>
        <end position="492"/>
    </location>
</feature>
<proteinExistence type="predicted"/>
<keyword evidence="3" id="KW-1133">Transmembrane helix</keyword>
<dbReference type="Proteomes" id="UP000028545">
    <property type="component" value="Unassembled WGS sequence"/>
</dbReference>
<feature type="transmembrane region" description="Helical" evidence="3">
    <location>
        <begin position="111"/>
        <end position="132"/>
    </location>
</feature>
<feature type="compositionally biased region" description="Polar residues" evidence="2">
    <location>
        <begin position="24"/>
        <end position="43"/>
    </location>
</feature>
<dbReference type="OMA" id="WRVMYQL"/>
<protein>
    <recommendedName>
        <fullName evidence="4">Major facilitator superfamily (MFS) profile domain-containing protein</fullName>
    </recommendedName>
</protein>
<dbReference type="InterPro" id="IPR036259">
    <property type="entry name" value="MFS_trans_sf"/>
</dbReference>
<dbReference type="GO" id="GO:0016020">
    <property type="term" value="C:membrane"/>
    <property type="evidence" value="ECO:0007669"/>
    <property type="project" value="UniProtKB-SubCell"/>
</dbReference>
<feature type="transmembrane region" description="Helical" evidence="3">
    <location>
        <begin position="348"/>
        <end position="368"/>
    </location>
</feature>
<dbReference type="GeneID" id="27724124"/>
<feature type="transmembrane region" description="Helical" evidence="3">
    <location>
        <begin position="152"/>
        <end position="173"/>
    </location>
</feature>
<dbReference type="PANTHER" id="PTHR42910:SF1">
    <property type="entry name" value="MAJOR FACILITATOR SUPERFAMILY (MFS) PROFILE DOMAIN-CONTAINING PROTEIN"/>
    <property type="match status" value="1"/>
</dbReference>
<dbReference type="HOGENOM" id="CLU_001265_23_3_1"/>
<dbReference type="Pfam" id="PF07690">
    <property type="entry name" value="MFS_1"/>
    <property type="match status" value="1"/>
</dbReference>
<feature type="compositionally biased region" description="Polar residues" evidence="2">
    <location>
        <begin position="543"/>
        <end position="562"/>
    </location>
</feature>
<gene>
    <name evidence="5" type="ORF">SAPIO_CDS5052</name>
</gene>
<sequence>MKTPNPAAADPTISDQSDGPGEGKTNQTAESSTGFEPRASQSLPVLDSSDKDDKPNSGPSSAAASGAGDLYTGSIEERQNAKSSRPFSALRRALTWTPKRCRFDPENPPPFTFALNILYAFSACFTVANLYYNQPILNKIAETFNVSYEKASSVAALLQAGYAAGLLFICPLGDTVKRRPFILSLIWLTAMVWLGLCITNNFTVFTVLSFICGATTVTPQLMLPLVGDYAPAHRKASSISIVVSGLMLGMLVARLLSGIVSNETDWRNIYWFSFGAQHLLLVALYFFMPDYPSTNPNGLNYLRMLWSIVYMFFTEPLLVQVCLITACMSACFTAFWTTLTFLLSSPPYNYSSLTIGLFSLIGIASIAGGPVYGRLVTDRYVPWMSSLLGQIAAFTGITISTFTGKFTVAGPVIQAVTVDVGIQMAQTANRAAIYSINPKARNRLNTAYMVMAFVGQLSGTAIGNRLYHAGGWTWSGGSCMAFVGFSILVCLFKGPREPGWFGWSGGLNLRRDSENPPKSGADTEKAINGSTGEPAQEERITPAPTSTKGRTPSSPNPTKQNE</sequence>
<dbReference type="OrthoDB" id="2105912at2759"/>
<feature type="domain" description="Major facilitator superfamily (MFS) profile" evidence="4">
    <location>
        <begin position="112"/>
        <end position="496"/>
    </location>
</feature>
<evidence type="ECO:0000313" key="6">
    <source>
        <dbReference type="Proteomes" id="UP000028545"/>
    </source>
</evidence>
<evidence type="ECO:0000313" key="5">
    <source>
        <dbReference type="EMBL" id="KEZ43156.1"/>
    </source>
</evidence>
<comment type="subcellular location">
    <subcellularLocation>
        <location evidence="1">Membrane</location>
        <topology evidence="1">Multi-pass membrane protein</topology>
    </subcellularLocation>
</comment>
<dbReference type="AlphaFoldDB" id="A0A084G744"/>
<feature type="compositionally biased region" description="Basic and acidic residues" evidence="2">
    <location>
        <begin position="510"/>
        <end position="525"/>
    </location>
</feature>
<evidence type="ECO:0000256" key="2">
    <source>
        <dbReference type="SAM" id="MobiDB-lite"/>
    </source>
</evidence>
<organism evidence="5 6">
    <name type="scientific">Pseudallescheria apiosperma</name>
    <name type="common">Scedosporium apiospermum</name>
    <dbReference type="NCBI Taxonomy" id="563466"/>
    <lineage>
        <taxon>Eukaryota</taxon>
        <taxon>Fungi</taxon>
        <taxon>Dikarya</taxon>
        <taxon>Ascomycota</taxon>
        <taxon>Pezizomycotina</taxon>
        <taxon>Sordariomycetes</taxon>
        <taxon>Hypocreomycetidae</taxon>
        <taxon>Microascales</taxon>
        <taxon>Microascaceae</taxon>
        <taxon>Scedosporium</taxon>
    </lineage>
</organism>
<dbReference type="SUPFAM" id="SSF103473">
    <property type="entry name" value="MFS general substrate transporter"/>
    <property type="match status" value="1"/>
</dbReference>
<feature type="transmembrane region" description="Helical" evidence="3">
    <location>
        <begin position="380"/>
        <end position="399"/>
    </location>
</feature>
<keyword evidence="3" id="KW-0472">Membrane</keyword>
<dbReference type="GO" id="GO:0022857">
    <property type="term" value="F:transmembrane transporter activity"/>
    <property type="evidence" value="ECO:0007669"/>
    <property type="project" value="InterPro"/>
</dbReference>
<evidence type="ECO:0000256" key="3">
    <source>
        <dbReference type="SAM" id="Phobius"/>
    </source>
</evidence>
<dbReference type="EMBL" id="JOWA01000096">
    <property type="protein sequence ID" value="KEZ43156.1"/>
    <property type="molecule type" value="Genomic_DNA"/>
</dbReference>
<dbReference type="PROSITE" id="PS50850">
    <property type="entry name" value="MFS"/>
    <property type="match status" value="1"/>
</dbReference>